<accession>A0AC35U2Z8</accession>
<sequence length="1102" mass="124123">MPKELKSSEMVMNPISLTSGEGEAGVHTLKVGVTDRPDTSPSHSPKPPLRITVSNASSSFQVPTNTNAIAKNAANKLASAASQDPRRRVTGRPFTERRRGSILVGQRSIDIFAEKGTGGSDQRFVKWIIKKYKTWGYYIAEHDWKAVVICILISLIGMIKIFMTKQQNDITGYSPYGARSRGEYTKYNEFFAEDGLSIATYIYLEAKDGGSLLRPELLKEVVDVLDIASDNITMYNSATNLTQTFNEFCVAFCSVNEPVRQSVKRKEPLNDRIKLVYPISTLFGRKVSLQPYFFGIDYDKNATFEDKVSGIVDDETEPIIDKDIKNVSTTMKPVITTNVNVVDNEKEESVVATTTTPKNIKKNKKRQVEDLAAFTNIKSLKIITLQLRVEHQAGWKDADVKAYEMAIVNHFRDNYKSEYLIIHPYSQTYVEEEMVRGGTSLLPYLTVGFIIMCLCSIISVMIRAYYMHQCSVMKILLAVCACITPFMACATALAVLFVFNVRFASILCVIPFLALSIGVDSSYLMIHEWQRVTKHCRESPNRRNSTVGFRIAEVLSEVGPAVMISALTNIFADLVGCFTGSPEITLLCVGNLTTMFMMFIYQNSFYAGLMSLVGRYEIGEERKERAQVAKENRTNGVNMRHSTLNRQNSKFYDTTKHVVSESMHSYVSFVTHRVVATITIIIYFIFLAVAILGITRIRINLSTQKLFALDSPLITLDKIRVEHVVPYYMQATVFINNPGNLSDPSRMTRVNKIVADFEALKGSWGEVGTKYFMRDFTIFEKAFDEEAEFEETPVDHTKQIGNTSITELANIYKEEDLSTFVEWPEYDFWAGFIKLTNTTDKKKRHLEKFFFTTSYYGEENSIWVVRGQKLKSWRKVVDSYDDLEASVFHEDGVFLDLIDNMPTDTWQSIVGTMVCMSFVCFVFLNSTFTVVIASSCVLSISVGILGILSWWNIDLDPITMAAMIISIGFSVDIPAHVSYHYYQECKSEGDGSNPEMRLANTLSSVAFPAIQAAVSTTCCVCSLLFPKLYMAEVFVKTMILTVALCNLHGLVFLPAFLTVFDRTLTWLGGSKKNNRIAGDNSEMKWNPKTVETGKSNVVRITK</sequence>
<proteinExistence type="predicted"/>
<evidence type="ECO:0000313" key="1">
    <source>
        <dbReference type="Proteomes" id="UP000095286"/>
    </source>
</evidence>
<organism evidence="1 2">
    <name type="scientific">Rhabditophanes sp. KR3021</name>
    <dbReference type="NCBI Taxonomy" id="114890"/>
    <lineage>
        <taxon>Eukaryota</taxon>
        <taxon>Metazoa</taxon>
        <taxon>Ecdysozoa</taxon>
        <taxon>Nematoda</taxon>
        <taxon>Chromadorea</taxon>
        <taxon>Rhabditida</taxon>
        <taxon>Tylenchina</taxon>
        <taxon>Panagrolaimomorpha</taxon>
        <taxon>Strongyloidoidea</taxon>
        <taxon>Alloionematidae</taxon>
        <taxon>Rhabditophanes</taxon>
    </lineage>
</organism>
<evidence type="ECO:0000313" key="2">
    <source>
        <dbReference type="WBParaSite" id="RSKR_0000706800.1"/>
    </source>
</evidence>
<protein>
    <submittedName>
        <fullName evidence="2">SSD domain-containing protein</fullName>
    </submittedName>
</protein>
<dbReference type="WBParaSite" id="RSKR_0000706800.1">
    <property type="protein sequence ID" value="RSKR_0000706800.1"/>
    <property type="gene ID" value="RSKR_0000706800"/>
</dbReference>
<dbReference type="Proteomes" id="UP000095286">
    <property type="component" value="Unplaced"/>
</dbReference>
<reference evidence="2" key="1">
    <citation type="submission" date="2016-11" db="UniProtKB">
        <authorList>
            <consortium name="WormBaseParasite"/>
        </authorList>
    </citation>
    <scope>IDENTIFICATION</scope>
    <source>
        <strain evidence="2">KR3021</strain>
    </source>
</reference>
<name>A0AC35U2Z8_9BILA</name>